<accession>A0A2K9ESY2</accession>
<dbReference type="OrthoDB" id="7778196at2"/>
<proteinExistence type="predicted"/>
<reference evidence="2 3" key="1">
    <citation type="submission" date="2017-12" db="EMBL/GenBank/DDBJ databases">
        <authorList>
            <person name="Hurst M.R.H."/>
        </authorList>
    </citation>
    <scope>NUCLEOTIDE SEQUENCE [LARGE SCALE GENOMIC DNA]</scope>
    <source>
        <strain evidence="2 3">BM15</strain>
    </source>
</reference>
<keyword evidence="3" id="KW-1185">Reference proteome</keyword>
<name>A0A2K9ESY2_9RHOB</name>
<evidence type="ECO:0000256" key="1">
    <source>
        <dbReference type="SAM" id="MobiDB-lite"/>
    </source>
</evidence>
<protein>
    <submittedName>
        <fullName evidence="2">Uncharacterized protein</fullName>
    </submittedName>
</protein>
<dbReference type="EMBL" id="CP025408">
    <property type="protein sequence ID" value="AUH34845.1"/>
    <property type="molecule type" value="Genomic_DNA"/>
</dbReference>
<dbReference type="KEGG" id="paro:CUV01_16970"/>
<gene>
    <name evidence="2" type="ORF">CUV01_16970</name>
</gene>
<evidence type="ECO:0000313" key="2">
    <source>
        <dbReference type="EMBL" id="AUH34845.1"/>
    </source>
</evidence>
<sequence length="62" mass="7074">MATVDKDSDQNGSQEIRQKLPAFLRYPQDRIDFGYEMTPPAFSSLKRRPGPEGLSLVARVYE</sequence>
<dbReference type="Proteomes" id="UP000233742">
    <property type="component" value="Chromosome"/>
</dbReference>
<feature type="region of interest" description="Disordered" evidence="1">
    <location>
        <begin position="1"/>
        <end position="20"/>
    </location>
</feature>
<organism evidence="2 3">
    <name type="scientific">Paracoccus tegillarcae</name>
    <dbReference type="NCBI Taxonomy" id="1529068"/>
    <lineage>
        <taxon>Bacteria</taxon>
        <taxon>Pseudomonadati</taxon>
        <taxon>Pseudomonadota</taxon>
        <taxon>Alphaproteobacteria</taxon>
        <taxon>Rhodobacterales</taxon>
        <taxon>Paracoccaceae</taxon>
        <taxon>Paracoccus</taxon>
    </lineage>
</organism>
<dbReference type="RefSeq" id="WP_101461505.1">
    <property type="nucleotide sequence ID" value="NZ_CP025408.1"/>
</dbReference>
<evidence type="ECO:0000313" key="3">
    <source>
        <dbReference type="Proteomes" id="UP000233742"/>
    </source>
</evidence>
<dbReference type="AlphaFoldDB" id="A0A2K9ESY2"/>